<dbReference type="GO" id="GO:0005634">
    <property type="term" value="C:nucleus"/>
    <property type="evidence" value="ECO:0007669"/>
    <property type="project" value="TreeGrafter"/>
</dbReference>
<dbReference type="InterPro" id="IPR013083">
    <property type="entry name" value="Znf_RING/FYVE/PHD"/>
</dbReference>
<proteinExistence type="predicted"/>
<dbReference type="InterPro" id="IPR001841">
    <property type="entry name" value="Znf_RING"/>
</dbReference>
<dbReference type="EMBL" id="OOIL02002239">
    <property type="protein sequence ID" value="VFQ81111.1"/>
    <property type="molecule type" value="Genomic_DNA"/>
</dbReference>
<keyword evidence="1" id="KW-0479">Metal-binding</keyword>
<dbReference type="AlphaFoldDB" id="A0A484LX37"/>
<evidence type="ECO:0000313" key="7">
    <source>
        <dbReference type="Proteomes" id="UP000595140"/>
    </source>
</evidence>
<feature type="domain" description="RING-type" evidence="5">
    <location>
        <begin position="194"/>
        <end position="235"/>
    </location>
</feature>
<dbReference type="Pfam" id="PF13639">
    <property type="entry name" value="zf-RING_2"/>
    <property type="match status" value="1"/>
</dbReference>
<evidence type="ECO:0000313" key="6">
    <source>
        <dbReference type="EMBL" id="VFQ81111.1"/>
    </source>
</evidence>
<dbReference type="PANTHER" id="PTHR45931:SF16">
    <property type="entry name" value="RING_U-BOX SUPERFAMILY PROTEIN"/>
    <property type="match status" value="1"/>
</dbReference>
<evidence type="ECO:0000256" key="2">
    <source>
        <dbReference type="ARBA" id="ARBA00022771"/>
    </source>
</evidence>
<sequence length="267" mass="30448">MGSRFGYAYRHELWMDDEIMERYAPPAYPSRSATGHSQWIWYEFRTKFVVEDEEGTRTALGSEMFNACCFSDMHLLFVMGGRLWDEYWMTLDEAQTLCLSAMEFAREREAFHPTLAVVPVVVEIEVCTVQQAGEAITATFDRAIQPDRLRPISLHIVEGTEPCPVGPVPSSYLRRLPKIRVESVEQGWDLMDVCGICSRGATVGDRVTHLKCNHAFHLHCAVKWLMGSKFCPSCNAQEYNRWPRSDKTNIVLEKSGSTTCSLTYLDL</sequence>
<evidence type="ECO:0000259" key="5">
    <source>
        <dbReference type="PROSITE" id="PS50089"/>
    </source>
</evidence>
<dbReference type="GO" id="GO:0006511">
    <property type="term" value="P:ubiquitin-dependent protein catabolic process"/>
    <property type="evidence" value="ECO:0007669"/>
    <property type="project" value="TreeGrafter"/>
</dbReference>
<evidence type="ECO:0000256" key="3">
    <source>
        <dbReference type="ARBA" id="ARBA00022833"/>
    </source>
</evidence>
<evidence type="ECO:0000256" key="1">
    <source>
        <dbReference type="ARBA" id="ARBA00022723"/>
    </source>
</evidence>
<keyword evidence="2 4" id="KW-0863">Zinc-finger</keyword>
<dbReference type="GO" id="GO:0061630">
    <property type="term" value="F:ubiquitin protein ligase activity"/>
    <property type="evidence" value="ECO:0007669"/>
    <property type="project" value="TreeGrafter"/>
</dbReference>
<name>A0A484LX37_9ASTE</name>
<keyword evidence="3" id="KW-0862">Zinc</keyword>
<dbReference type="PANTHER" id="PTHR45931">
    <property type="entry name" value="SI:CH211-59O9.10"/>
    <property type="match status" value="1"/>
</dbReference>
<organism evidence="6 7">
    <name type="scientific">Cuscuta campestris</name>
    <dbReference type="NCBI Taxonomy" id="132261"/>
    <lineage>
        <taxon>Eukaryota</taxon>
        <taxon>Viridiplantae</taxon>
        <taxon>Streptophyta</taxon>
        <taxon>Embryophyta</taxon>
        <taxon>Tracheophyta</taxon>
        <taxon>Spermatophyta</taxon>
        <taxon>Magnoliopsida</taxon>
        <taxon>eudicotyledons</taxon>
        <taxon>Gunneridae</taxon>
        <taxon>Pentapetalae</taxon>
        <taxon>asterids</taxon>
        <taxon>lamiids</taxon>
        <taxon>Solanales</taxon>
        <taxon>Convolvulaceae</taxon>
        <taxon>Cuscuteae</taxon>
        <taxon>Cuscuta</taxon>
        <taxon>Cuscuta subgen. Grammica</taxon>
        <taxon>Cuscuta sect. Cleistogrammica</taxon>
    </lineage>
</organism>
<dbReference type="SMART" id="SM00184">
    <property type="entry name" value="RING"/>
    <property type="match status" value="1"/>
</dbReference>
<dbReference type="InterPro" id="IPR051834">
    <property type="entry name" value="RING_finger_E3_ligase"/>
</dbReference>
<accession>A0A484LX37</accession>
<dbReference type="GO" id="GO:0008270">
    <property type="term" value="F:zinc ion binding"/>
    <property type="evidence" value="ECO:0007669"/>
    <property type="project" value="UniProtKB-KW"/>
</dbReference>
<keyword evidence="7" id="KW-1185">Reference proteome</keyword>
<dbReference type="Gene3D" id="3.30.40.10">
    <property type="entry name" value="Zinc/RING finger domain, C3HC4 (zinc finger)"/>
    <property type="match status" value="1"/>
</dbReference>
<protein>
    <recommendedName>
        <fullName evidence="5">RING-type domain-containing protein</fullName>
    </recommendedName>
</protein>
<reference evidence="6 7" key="1">
    <citation type="submission" date="2018-04" db="EMBL/GenBank/DDBJ databases">
        <authorList>
            <person name="Vogel A."/>
        </authorList>
    </citation>
    <scope>NUCLEOTIDE SEQUENCE [LARGE SCALE GENOMIC DNA]</scope>
</reference>
<dbReference type="Proteomes" id="UP000595140">
    <property type="component" value="Unassembled WGS sequence"/>
</dbReference>
<dbReference type="OrthoDB" id="3824970at2759"/>
<dbReference type="PROSITE" id="PS50089">
    <property type="entry name" value="ZF_RING_2"/>
    <property type="match status" value="1"/>
</dbReference>
<evidence type="ECO:0000256" key="4">
    <source>
        <dbReference type="PROSITE-ProRule" id="PRU00175"/>
    </source>
</evidence>
<gene>
    <name evidence="6" type="ORF">CCAM_LOCUS22887</name>
</gene>
<dbReference type="SUPFAM" id="SSF57850">
    <property type="entry name" value="RING/U-box"/>
    <property type="match status" value="1"/>
</dbReference>